<feature type="compositionally biased region" description="Basic and acidic residues" evidence="1">
    <location>
        <begin position="392"/>
        <end position="405"/>
    </location>
</feature>
<keyword evidence="3" id="KW-1185">Reference proteome</keyword>
<dbReference type="AlphaFoldDB" id="G0R7J9"/>
<feature type="compositionally biased region" description="Low complexity" evidence="1">
    <location>
        <begin position="378"/>
        <end position="390"/>
    </location>
</feature>
<protein>
    <submittedName>
        <fullName evidence="2">Predicted protein</fullName>
    </submittedName>
</protein>
<dbReference type="eggNOG" id="ENOG502SSMU">
    <property type="taxonomic scope" value="Eukaryota"/>
</dbReference>
<dbReference type="Proteomes" id="UP000008984">
    <property type="component" value="Unassembled WGS sequence"/>
</dbReference>
<sequence length="551" mass="58356">MSLPSSGPQPSSGHIEAPSEPQSQPQSQSHAHSQSRSQSHSQTQTQTQTEPQSVAQPQAQAQSSPAPSPRSSSTSIEPRGVHSLPSPLRRSIQPNPSPTSLVPSTAEGKPIPVDDSTVEYRTTALRELNNNFPSHRYAKSTGAQSSTYSEPVIVRSYYPPVPSSRPSSSSHGPIVHGSSISGSGAGPSSQVSRFAEAVAGVPSRLVSGEHGMLGNMVLSFGKKPVNGRAHDEARLPPVEAFSFKSFMANLEAQGGGIAGDINADLDRIAEICARSRYSLSNQYEVHYTPHGSGTSFFNASSQNDAQGPTLQVVSADDEYSVGASARRRRRMARRNSRAVGTLETIISSSRSSDEEQPGRKKTASEIAEEVRGRAAQKGSGHSSASTSSSGTLDERRDTCQEDAAPKKSSTSLALIDASTRQSGSAIDSPRTSATGLVSEPARPQESTSQLEIRTAPGEPREEPPALLVKETPLPPKQVGLSVAKGAITHTKTDSAGSGILSMINGWMPWRPSSTSSAHHHHQQHQKGVAEGRLRDLLKTAEPKGKGHEILQ</sequence>
<feature type="region of interest" description="Disordered" evidence="1">
    <location>
        <begin position="319"/>
        <end position="463"/>
    </location>
</feature>
<feature type="compositionally biased region" description="Basic residues" evidence="1">
    <location>
        <begin position="325"/>
        <end position="336"/>
    </location>
</feature>
<feature type="region of interest" description="Disordered" evidence="1">
    <location>
        <begin position="1"/>
        <end position="114"/>
    </location>
</feature>
<dbReference type="STRING" id="431241.G0R7J9"/>
<dbReference type="KEGG" id="tre:TRIREDRAFT_119947"/>
<dbReference type="RefSeq" id="XP_006961462.1">
    <property type="nucleotide sequence ID" value="XM_006961400.1"/>
</dbReference>
<dbReference type="HOGENOM" id="CLU_020691_0_0_1"/>
<dbReference type="OrthoDB" id="5339332at2759"/>
<organism evidence="3">
    <name type="scientific">Hypocrea jecorina (strain QM6a)</name>
    <name type="common">Trichoderma reesei</name>
    <dbReference type="NCBI Taxonomy" id="431241"/>
    <lineage>
        <taxon>Eukaryota</taxon>
        <taxon>Fungi</taxon>
        <taxon>Dikarya</taxon>
        <taxon>Ascomycota</taxon>
        <taxon>Pezizomycotina</taxon>
        <taxon>Sordariomycetes</taxon>
        <taxon>Hypocreomycetidae</taxon>
        <taxon>Hypocreales</taxon>
        <taxon>Hypocreaceae</taxon>
        <taxon>Trichoderma</taxon>
    </lineage>
</organism>
<evidence type="ECO:0000256" key="1">
    <source>
        <dbReference type="SAM" id="MobiDB-lite"/>
    </source>
</evidence>
<dbReference type="VEuPathDB" id="FungiDB:TRIREDRAFT_119947"/>
<feature type="region of interest" description="Disordered" evidence="1">
    <location>
        <begin position="159"/>
        <end position="189"/>
    </location>
</feature>
<accession>G0R7J9</accession>
<feature type="region of interest" description="Disordered" evidence="1">
    <location>
        <begin position="512"/>
        <end position="551"/>
    </location>
</feature>
<feature type="compositionally biased region" description="Low complexity" evidence="1">
    <location>
        <begin position="1"/>
        <end position="75"/>
    </location>
</feature>
<proteinExistence type="predicted"/>
<evidence type="ECO:0000313" key="3">
    <source>
        <dbReference type="Proteomes" id="UP000008984"/>
    </source>
</evidence>
<feature type="compositionally biased region" description="Polar residues" evidence="1">
    <location>
        <begin position="92"/>
        <end position="103"/>
    </location>
</feature>
<name>G0R7J9_HYPJQ</name>
<evidence type="ECO:0000313" key="2">
    <source>
        <dbReference type="EMBL" id="EGR52573.1"/>
    </source>
</evidence>
<dbReference type="GeneID" id="18482752"/>
<reference evidence="2 3" key="1">
    <citation type="journal article" date="2008" name="Nat. Biotechnol.">
        <title>Genome sequencing and analysis of the biomass-degrading fungus Trichoderma reesei (syn. Hypocrea jecorina).</title>
        <authorList>
            <person name="Martinez D."/>
            <person name="Berka R.M."/>
            <person name="Henrissat B."/>
            <person name="Saloheimo M."/>
            <person name="Arvas M."/>
            <person name="Baker S.E."/>
            <person name="Chapman J."/>
            <person name="Chertkov O."/>
            <person name="Coutinho P.M."/>
            <person name="Cullen D."/>
            <person name="Danchin E.G."/>
            <person name="Grigoriev I.V."/>
            <person name="Harris P."/>
            <person name="Jackson M."/>
            <person name="Kubicek C.P."/>
            <person name="Han C.S."/>
            <person name="Ho I."/>
            <person name="Larrondo L.F."/>
            <person name="de Leon A.L."/>
            <person name="Magnuson J.K."/>
            <person name="Merino S."/>
            <person name="Misra M."/>
            <person name="Nelson B."/>
            <person name="Putnam N."/>
            <person name="Robbertse B."/>
            <person name="Salamov A.A."/>
            <person name="Schmoll M."/>
            <person name="Terry A."/>
            <person name="Thayer N."/>
            <person name="Westerholm-Parvinen A."/>
            <person name="Schoch C.L."/>
            <person name="Yao J."/>
            <person name="Barabote R."/>
            <person name="Nelson M.A."/>
            <person name="Detter C."/>
            <person name="Bruce D."/>
            <person name="Kuske C.R."/>
            <person name="Xie G."/>
            <person name="Richardson P."/>
            <person name="Rokhsar D.S."/>
            <person name="Lucas S.M."/>
            <person name="Rubin E.M."/>
            <person name="Dunn-Coleman N."/>
            <person name="Ward M."/>
            <person name="Brettin T.S."/>
        </authorList>
    </citation>
    <scope>NUCLEOTIDE SEQUENCE [LARGE SCALE GENOMIC DNA]</scope>
    <source>
        <strain evidence="2 3">QM6a</strain>
    </source>
</reference>
<dbReference type="EMBL" id="GL985056">
    <property type="protein sequence ID" value="EGR52573.1"/>
    <property type="molecule type" value="Genomic_DNA"/>
</dbReference>
<gene>
    <name evidence="2" type="ORF">TRIREDRAFT_119947</name>
</gene>
<feature type="compositionally biased region" description="Polar residues" evidence="1">
    <location>
        <begin position="407"/>
        <end position="435"/>
    </location>
</feature>
<feature type="compositionally biased region" description="Basic and acidic residues" evidence="1">
    <location>
        <begin position="527"/>
        <end position="551"/>
    </location>
</feature>